<dbReference type="VEuPathDB" id="FungiDB:ACJ73_08055"/>
<evidence type="ECO:0000256" key="1">
    <source>
        <dbReference type="SAM" id="MobiDB-lite"/>
    </source>
</evidence>
<evidence type="ECO:0000313" key="3">
    <source>
        <dbReference type="Proteomes" id="UP000242791"/>
    </source>
</evidence>
<evidence type="ECO:0000313" key="2">
    <source>
        <dbReference type="EMBL" id="OJD20608.1"/>
    </source>
</evidence>
<feature type="non-terminal residue" evidence="2">
    <location>
        <position position="236"/>
    </location>
</feature>
<organism evidence="2 3">
    <name type="scientific">Blastomyces percursus</name>
    <dbReference type="NCBI Taxonomy" id="1658174"/>
    <lineage>
        <taxon>Eukaryota</taxon>
        <taxon>Fungi</taxon>
        <taxon>Dikarya</taxon>
        <taxon>Ascomycota</taxon>
        <taxon>Pezizomycotina</taxon>
        <taxon>Eurotiomycetes</taxon>
        <taxon>Eurotiomycetidae</taxon>
        <taxon>Onygenales</taxon>
        <taxon>Ajellomycetaceae</taxon>
        <taxon>Blastomyces</taxon>
    </lineage>
</organism>
<reference evidence="2 3" key="1">
    <citation type="submission" date="2015-08" db="EMBL/GenBank/DDBJ databases">
        <title>Emmonsia species relationships and genome sequence.</title>
        <authorList>
            <person name="Cuomo C.A."/>
            <person name="Schwartz I.S."/>
            <person name="Kenyon C."/>
            <person name="De Hoog G.S."/>
            <person name="Govender N.P."/>
            <person name="Botha A."/>
            <person name="Moreno L."/>
            <person name="De Vries M."/>
            <person name="Munoz J.F."/>
            <person name="Stielow J.B."/>
        </authorList>
    </citation>
    <scope>NUCLEOTIDE SEQUENCE [LARGE SCALE GENOMIC DNA]</scope>
    <source>
        <strain evidence="2 3">EI222</strain>
    </source>
</reference>
<accession>A0A1J9PW71</accession>
<proteinExistence type="predicted"/>
<dbReference type="EMBL" id="LGTZ01001788">
    <property type="protein sequence ID" value="OJD20608.1"/>
    <property type="molecule type" value="Genomic_DNA"/>
</dbReference>
<sequence length="236" mass="26418">MSELMKANGKAPSTLSPTPTPPCTPIDENAQRSLMLDGVIQEIRVNPTAAESSTEGAESGTHKPSDSKPAVAALGSKLDFKRVEEIWDKTTLQYKTKEAVEEVLDELDQYAFVVRTRTGKNSTKRTVCVDIKSKFLRDALQDVLKVVKSISLQEDKPSVELDLLYYFLPELETYRANVAGEPGRQDQVNFLSLLIEFVWKTYQPTTERLASQLESGQATWDILWAIFKPGSIIYTK</sequence>
<comment type="caution">
    <text evidence="2">The sequence shown here is derived from an EMBL/GenBank/DDBJ whole genome shotgun (WGS) entry which is preliminary data.</text>
</comment>
<dbReference type="Proteomes" id="UP000242791">
    <property type="component" value="Unassembled WGS sequence"/>
</dbReference>
<name>A0A1J9PW71_9EURO</name>
<feature type="region of interest" description="Disordered" evidence="1">
    <location>
        <begin position="1"/>
        <end position="31"/>
    </location>
</feature>
<gene>
    <name evidence="2" type="ORF">ACJ73_08055</name>
</gene>
<protein>
    <submittedName>
        <fullName evidence="2">Uncharacterized protein</fullName>
    </submittedName>
</protein>
<dbReference type="PANTHER" id="PTHR46411">
    <property type="entry name" value="FAMILY ATPASE, PUTATIVE-RELATED"/>
    <property type="match status" value="1"/>
</dbReference>
<dbReference type="AlphaFoldDB" id="A0A1J9PW71"/>
<feature type="region of interest" description="Disordered" evidence="1">
    <location>
        <begin position="48"/>
        <end position="70"/>
    </location>
</feature>
<dbReference type="PANTHER" id="PTHR46411:SF1">
    <property type="entry name" value="FAMILY ATPASE, PUTATIVE (AFU_ORTHOLOGUE AFUA_7G05752)-RELATED"/>
    <property type="match status" value="1"/>
</dbReference>
<keyword evidence="3" id="KW-1185">Reference proteome</keyword>
<dbReference type="STRING" id="1658174.A0A1J9PW71"/>
<dbReference type="OrthoDB" id="10042665at2759"/>